<evidence type="ECO:0000256" key="10">
    <source>
        <dbReference type="ARBA" id="ARBA00023016"/>
    </source>
</evidence>
<feature type="binding site" evidence="11">
    <location>
        <position position="219"/>
    </location>
    <ligand>
        <name>Mg(2+)</name>
        <dbReference type="ChEBI" id="CHEBI:18420"/>
    </ligand>
</feature>
<dbReference type="EMBL" id="RXNS01000005">
    <property type="protein sequence ID" value="RTR05270.1"/>
    <property type="molecule type" value="Genomic_DNA"/>
</dbReference>
<evidence type="ECO:0000256" key="5">
    <source>
        <dbReference type="ARBA" id="ARBA00022723"/>
    </source>
</evidence>
<dbReference type="AlphaFoldDB" id="A0A3S0JXH5"/>
<keyword evidence="8 11" id="KW-0067">ATP-binding</keyword>
<sequence>MNDATHPFARLAPARVVAAVESLGFWLPGEPFALNSYENRVYLVHDDERRRWVVKFYRPERWSDDQIQEEHDFLAELETAGVAVAAPWRDAAGTSLHCAEGFRFAVFPQLPGQAPELEEPTHLFALGEVIGAMHAVGARRPFVHRRVMDLDAMVGEACEGVLASRWLDRRQRLAYQRVTEALRPALAAQAWSPSWNLRVHGDCHLGNMLGRDEHFALVDFDDCLMAPAVQDLWMLLTAQEEGERQMQLSEVIEGYEQHRDFDRGELALVEPLRTLRLLRHSAWLVARWDDPAFPLAFPWLADAGYWEAHIRELEQQRQALEGAPRWLAQ</sequence>
<keyword evidence="14" id="KW-1185">Reference proteome</keyword>
<dbReference type="GO" id="GO:0005524">
    <property type="term" value="F:ATP binding"/>
    <property type="evidence" value="ECO:0007669"/>
    <property type="project" value="UniProtKB-UniRule"/>
</dbReference>
<comment type="similarity">
    <text evidence="11">Belongs to the SrkA/RdoA protein kinase family.</text>
</comment>
<protein>
    <recommendedName>
        <fullName evidence="11">Stress response kinase A</fullName>
        <ecNumber evidence="11">2.7.11.1</ecNumber>
    </recommendedName>
    <alternativeName>
        <fullName evidence="11">Serine/threonine-protein kinase SrkA</fullName>
    </alternativeName>
</protein>
<dbReference type="GO" id="GO:0106310">
    <property type="term" value="F:protein serine kinase activity"/>
    <property type="evidence" value="ECO:0007669"/>
    <property type="project" value="RHEA"/>
</dbReference>
<keyword evidence="3 11" id="KW-0597">Phosphoprotein</keyword>
<dbReference type="InterPro" id="IPR002575">
    <property type="entry name" value="Aminoglycoside_PTrfase"/>
</dbReference>
<comment type="catalytic activity">
    <reaction evidence="11">
        <text>L-threonyl-[protein] + ATP = O-phospho-L-threonyl-[protein] + ADP + H(+)</text>
        <dbReference type="Rhea" id="RHEA:46608"/>
        <dbReference type="Rhea" id="RHEA-COMP:11060"/>
        <dbReference type="Rhea" id="RHEA-COMP:11605"/>
        <dbReference type="ChEBI" id="CHEBI:15378"/>
        <dbReference type="ChEBI" id="CHEBI:30013"/>
        <dbReference type="ChEBI" id="CHEBI:30616"/>
        <dbReference type="ChEBI" id="CHEBI:61977"/>
        <dbReference type="ChEBI" id="CHEBI:456216"/>
        <dbReference type="EC" id="2.7.11.1"/>
    </reaction>
</comment>
<gene>
    <name evidence="11" type="primary">srkA</name>
    <name evidence="13" type="ORF">EKG36_06710</name>
</gene>
<evidence type="ECO:0000256" key="7">
    <source>
        <dbReference type="ARBA" id="ARBA00022777"/>
    </source>
</evidence>
<dbReference type="GO" id="GO:0004674">
    <property type="term" value="F:protein serine/threonine kinase activity"/>
    <property type="evidence" value="ECO:0007669"/>
    <property type="project" value="UniProtKB-UniRule"/>
</dbReference>
<dbReference type="Gene3D" id="3.30.200.70">
    <property type="match status" value="1"/>
</dbReference>
<dbReference type="Gene3D" id="1.10.510.10">
    <property type="entry name" value="Transferase(Phosphotransferase) domain 1"/>
    <property type="match status" value="1"/>
</dbReference>
<dbReference type="Gene3D" id="1.20.1270.170">
    <property type="match status" value="1"/>
</dbReference>
<feature type="site" description="ATP" evidence="11">
    <location>
        <position position="36"/>
    </location>
</feature>
<evidence type="ECO:0000256" key="11">
    <source>
        <dbReference type="HAMAP-Rule" id="MF_01497"/>
    </source>
</evidence>
<evidence type="ECO:0000256" key="4">
    <source>
        <dbReference type="ARBA" id="ARBA00022679"/>
    </source>
</evidence>
<comment type="subcellular location">
    <subcellularLocation>
        <location evidence="11">Cytoplasm</location>
    </subcellularLocation>
</comment>
<keyword evidence="5 11" id="KW-0479">Metal-binding</keyword>
<keyword evidence="2 11" id="KW-0723">Serine/threonine-protein kinase</keyword>
<keyword evidence="9 11" id="KW-0460">Magnesium</keyword>
<keyword evidence="4 11" id="KW-0808">Transferase</keyword>
<evidence type="ECO:0000256" key="3">
    <source>
        <dbReference type="ARBA" id="ARBA00022553"/>
    </source>
</evidence>
<proteinExistence type="inferred from homology"/>
<name>A0A3S0JXH5_9GAMM</name>
<dbReference type="HAMAP" id="MF_01497">
    <property type="entry name" value="SrkA_kinase"/>
    <property type="match status" value="1"/>
</dbReference>
<dbReference type="PANTHER" id="PTHR39573:SF1">
    <property type="entry name" value="STRESS RESPONSE KINASE A"/>
    <property type="match status" value="1"/>
</dbReference>
<keyword evidence="7 11" id="KW-0418">Kinase</keyword>
<dbReference type="RefSeq" id="WP_126482336.1">
    <property type="nucleotide sequence ID" value="NZ_RXNS01000005.1"/>
</dbReference>
<evidence type="ECO:0000256" key="6">
    <source>
        <dbReference type="ARBA" id="ARBA00022741"/>
    </source>
</evidence>
<dbReference type="InterPro" id="IPR011009">
    <property type="entry name" value="Kinase-like_dom_sf"/>
</dbReference>
<evidence type="ECO:0000313" key="13">
    <source>
        <dbReference type="EMBL" id="RTR05270.1"/>
    </source>
</evidence>
<dbReference type="EC" id="2.7.11.1" evidence="11"/>
<comment type="subunit">
    <text evidence="11">Monomer.</text>
</comment>
<dbReference type="InterPro" id="IPR032882">
    <property type="entry name" value="SrkA/RdoA"/>
</dbReference>
<dbReference type="Proteomes" id="UP000267400">
    <property type="component" value="Unassembled WGS sequence"/>
</dbReference>
<comment type="catalytic activity">
    <reaction evidence="11">
        <text>L-seryl-[protein] + ATP = O-phospho-L-seryl-[protein] + ADP + H(+)</text>
        <dbReference type="Rhea" id="RHEA:17989"/>
        <dbReference type="Rhea" id="RHEA-COMP:9863"/>
        <dbReference type="Rhea" id="RHEA-COMP:11604"/>
        <dbReference type="ChEBI" id="CHEBI:15378"/>
        <dbReference type="ChEBI" id="CHEBI:29999"/>
        <dbReference type="ChEBI" id="CHEBI:30616"/>
        <dbReference type="ChEBI" id="CHEBI:83421"/>
        <dbReference type="ChEBI" id="CHEBI:456216"/>
        <dbReference type="EC" id="2.7.11.1"/>
    </reaction>
</comment>
<organism evidence="13 14">
    <name type="scientific">Halomonas nitroreducens</name>
    <dbReference type="NCBI Taxonomy" id="447425"/>
    <lineage>
        <taxon>Bacteria</taxon>
        <taxon>Pseudomonadati</taxon>
        <taxon>Pseudomonadota</taxon>
        <taxon>Gammaproteobacteria</taxon>
        <taxon>Oceanospirillales</taxon>
        <taxon>Halomonadaceae</taxon>
        <taxon>Halomonas</taxon>
    </lineage>
</organism>
<evidence type="ECO:0000256" key="8">
    <source>
        <dbReference type="ARBA" id="ARBA00022840"/>
    </source>
</evidence>
<reference evidence="13 14" key="1">
    <citation type="submission" date="2018-12" db="EMBL/GenBank/DDBJ databases">
        <authorList>
            <person name="Yu L."/>
        </authorList>
    </citation>
    <scope>NUCLEOTIDE SEQUENCE [LARGE SCALE GENOMIC DNA]</scope>
    <source>
        <strain evidence="13 14">11S</strain>
    </source>
</reference>
<dbReference type="NCBIfam" id="NF008738">
    <property type="entry name" value="PRK11768.1"/>
    <property type="match status" value="1"/>
</dbReference>
<feature type="active site" evidence="11">
    <location>
        <position position="219"/>
    </location>
</feature>
<accession>A0A3S0JXH5</accession>
<evidence type="ECO:0000256" key="1">
    <source>
        <dbReference type="ARBA" id="ARBA00022490"/>
    </source>
</evidence>
<keyword evidence="10 11" id="KW-0346">Stress response</keyword>
<dbReference type="OrthoDB" id="5392197at2"/>
<dbReference type="SUPFAM" id="SSF56112">
    <property type="entry name" value="Protein kinase-like (PK-like)"/>
    <property type="match status" value="1"/>
</dbReference>
<evidence type="ECO:0000259" key="12">
    <source>
        <dbReference type="Pfam" id="PF01636"/>
    </source>
</evidence>
<comment type="caution">
    <text evidence="13">The sequence shown here is derived from an EMBL/GenBank/DDBJ whole genome shotgun (WGS) entry which is preliminary data.</text>
</comment>
<dbReference type="GO" id="GO:0000287">
    <property type="term" value="F:magnesium ion binding"/>
    <property type="evidence" value="ECO:0007669"/>
    <property type="project" value="UniProtKB-UniRule"/>
</dbReference>
<feature type="domain" description="Aminoglycoside phosphotransferase" evidence="12">
    <location>
        <begin position="36"/>
        <end position="263"/>
    </location>
</feature>
<comment type="function">
    <text evidence="11">A protein kinase that phosphorylates Ser and Thr residues. Probably acts to suppress the effects of stress linked to accumulation of reactive oxygen species. Probably involved in the extracytoplasmic stress response.</text>
</comment>
<dbReference type="Pfam" id="PF01636">
    <property type="entry name" value="APH"/>
    <property type="match status" value="1"/>
</dbReference>
<feature type="active site" description="Proton acceptor" evidence="11">
    <location>
        <position position="202"/>
    </location>
</feature>
<evidence type="ECO:0000256" key="9">
    <source>
        <dbReference type="ARBA" id="ARBA00022842"/>
    </source>
</evidence>
<comment type="cofactor">
    <cofactor evidence="11">
        <name>Mg(2+)</name>
        <dbReference type="ChEBI" id="CHEBI:18420"/>
    </cofactor>
</comment>
<feature type="binding site" evidence="11">
    <location>
        <position position="207"/>
    </location>
    <ligand>
        <name>Mg(2+)</name>
        <dbReference type="ChEBI" id="CHEBI:18420"/>
    </ligand>
</feature>
<keyword evidence="1 11" id="KW-0963">Cytoplasm</keyword>
<keyword evidence="6 11" id="KW-0547">Nucleotide-binding</keyword>
<dbReference type="GO" id="GO:0005737">
    <property type="term" value="C:cytoplasm"/>
    <property type="evidence" value="ECO:0007669"/>
    <property type="project" value="UniProtKB-SubCell"/>
</dbReference>
<evidence type="ECO:0000256" key="2">
    <source>
        <dbReference type="ARBA" id="ARBA00022527"/>
    </source>
</evidence>
<evidence type="ECO:0000313" key="14">
    <source>
        <dbReference type="Proteomes" id="UP000267400"/>
    </source>
</evidence>
<dbReference type="PANTHER" id="PTHR39573">
    <property type="entry name" value="STRESS RESPONSE KINASE A"/>
    <property type="match status" value="1"/>
</dbReference>